<dbReference type="InterPro" id="IPR015421">
    <property type="entry name" value="PyrdxlP-dep_Trfase_major"/>
</dbReference>
<name>C6XMT6_HIRBI</name>
<dbReference type="Pfam" id="PF01041">
    <property type="entry name" value="DegT_DnrJ_EryC1"/>
    <property type="match status" value="1"/>
</dbReference>
<feature type="modified residue" description="N6-(pyridoxal phosphate)lysine" evidence="4">
    <location>
        <position position="189"/>
    </location>
</feature>
<dbReference type="GO" id="GO:0008483">
    <property type="term" value="F:transaminase activity"/>
    <property type="evidence" value="ECO:0007669"/>
    <property type="project" value="UniProtKB-KW"/>
</dbReference>
<feature type="active site" description="Proton acceptor" evidence="3">
    <location>
        <position position="189"/>
    </location>
</feature>
<keyword evidence="1 4" id="KW-0663">Pyridoxal phosphate</keyword>
<dbReference type="OrthoDB" id="9768668at2"/>
<dbReference type="GO" id="GO:0000271">
    <property type="term" value="P:polysaccharide biosynthetic process"/>
    <property type="evidence" value="ECO:0007669"/>
    <property type="project" value="TreeGrafter"/>
</dbReference>
<evidence type="ECO:0000256" key="3">
    <source>
        <dbReference type="PIRSR" id="PIRSR000390-1"/>
    </source>
</evidence>
<evidence type="ECO:0000313" key="6">
    <source>
        <dbReference type="EMBL" id="ACT60000.1"/>
    </source>
</evidence>
<dbReference type="Gene3D" id="3.40.640.10">
    <property type="entry name" value="Type I PLP-dependent aspartate aminotransferase-like (Major domain)"/>
    <property type="match status" value="1"/>
</dbReference>
<reference evidence="7" key="1">
    <citation type="journal article" date="2011" name="J. Bacteriol.">
        <title>Genome sequences of eight morphologically diverse alphaproteobacteria.</title>
        <authorList>
            <consortium name="US DOE Joint Genome Institute"/>
            <person name="Brown P.J."/>
            <person name="Kysela D.T."/>
            <person name="Buechlein A."/>
            <person name="Hemmerich C."/>
            <person name="Brun Y.V."/>
        </authorList>
    </citation>
    <scope>NUCLEOTIDE SEQUENCE [LARGE SCALE GENOMIC DNA]</scope>
    <source>
        <strain evidence="7">ATCC 49814 / DSM 5838 / IFAM 1418</strain>
    </source>
</reference>
<dbReference type="PANTHER" id="PTHR30244">
    <property type="entry name" value="TRANSAMINASE"/>
    <property type="match status" value="1"/>
</dbReference>
<proteinExistence type="inferred from homology"/>
<dbReference type="PANTHER" id="PTHR30244:SF9">
    <property type="entry name" value="PROTEIN RV3402C"/>
    <property type="match status" value="1"/>
</dbReference>
<keyword evidence="7" id="KW-1185">Reference proteome</keyword>
<protein>
    <submittedName>
        <fullName evidence="6">DegT/DnrJ/EryC1/StrS aminotransferase</fullName>
    </submittedName>
</protein>
<dbReference type="Proteomes" id="UP000002745">
    <property type="component" value="Chromosome"/>
</dbReference>
<dbReference type="PIRSF" id="PIRSF000390">
    <property type="entry name" value="PLP_StrS"/>
    <property type="match status" value="1"/>
</dbReference>
<evidence type="ECO:0000256" key="1">
    <source>
        <dbReference type="ARBA" id="ARBA00022898"/>
    </source>
</evidence>
<dbReference type="EMBL" id="CP001678">
    <property type="protein sequence ID" value="ACT60000.1"/>
    <property type="molecule type" value="Genomic_DNA"/>
</dbReference>
<dbReference type="AlphaFoldDB" id="C6XMT6"/>
<evidence type="ECO:0000256" key="4">
    <source>
        <dbReference type="PIRSR" id="PIRSR000390-2"/>
    </source>
</evidence>
<dbReference type="SUPFAM" id="SSF53383">
    <property type="entry name" value="PLP-dependent transferases"/>
    <property type="match status" value="1"/>
</dbReference>
<keyword evidence="6" id="KW-0808">Transferase</keyword>
<accession>C6XMT6</accession>
<sequence>MSSSSPSEIYVMRPQLPDHAALKKYISQIDANGIYTNIGPLVLKLEERLAQHVSVDADRIVSMSNGTAALQISMLSVKKTGRYCILPSWTFVATAHAAKSAGLEPYFVDVEFSNQQLSLQHVEEAIKTLGVDNVGAICLVTPFGAPIDLKPWEDLQDRTSIPVVLDAAAAFATVKPSKITTCVSLHTTKILPAGEGGFVIAPDANIAKDIRARTNFGFDGTREAKQIGGNAKMSEYHAAIGLASLDAWPVKRRRFHELCSQWKDAVSDLSGVEFEAGFGDKWFNSVAVLRMSLPLGAQCKEHLLAQGVYTRRWWSRGCLQMPAFSYCEHGDLANTDRLAASTLGLPCHTDLTQSDFEQMRNALEAFLCVHKLPPLNLAA</sequence>
<dbReference type="KEGG" id="hba:Hbal_2320"/>
<dbReference type="GO" id="GO:0030170">
    <property type="term" value="F:pyridoxal phosphate binding"/>
    <property type="evidence" value="ECO:0007669"/>
    <property type="project" value="TreeGrafter"/>
</dbReference>
<evidence type="ECO:0000256" key="5">
    <source>
        <dbReference type="RuleBase" id="RU004508"/>
    </source>
</evidence>
<keyword evidence="6" id="KW-0032">Aminotransferase</keyword>
<dbReference type="InterPro" id="IPR015424">
    <property type="entry name" value="PyrdxlP-dep_Trfase"/>
</dbReference>
<evidence type="ECO:0000256" key="2">
    <source>
        <dbReference type="ARBA" id="ARBA00037999"/>
    </source>
</evidence>
<organism evidence="6 7">
    <name type="scientific">Hirschia baltica (strain ATCC 49814 / DSM 5838 / IFAM 1418)</name>
    <dbReference type="NCBI Taxonomy" id="582402"/>
    <lineage>
        <taxon>Bacteria</taxon>
        <taxon>Pseudomonadati</taxon>
        <taxon>Pseudomonadota</taxon>
        <taxon>Alphaproteobacteria</taxon>
        <taxon>Hyphomonadales</taxon>
        <taxon>Hyphomonadaceae</taxon>
        <taxon>Hirschia</taxon>
    </lineage>
</organism>
<dbReference type="eggNOG" id="COG0399">
    <property type="taxonomic scope" value="Bacteria"/>
</dbReference>
<dbReference type="RefSeq" id="WP_015828150.1">
    <property type="nucleotide sequence ID" value="NC_012982.1"/>
</dbReference>
<evidence type="ECO:0000313" key="7">
    <source>
        <dbReference type="Proteomes" id="UP000002745"/>
    </source>
</evidence>
<dbReference type="STRING" id="582402.Hbal_2320"/>
<dbReference type="InterPro" id="IPR000653">
    <property type="entry name" value="DegT/StrS_aminotransferase"/>
</dbReference>
<gene>
    <name evidence="6" type="ordered locus">Hbal_2320</name>
</gene>
<comment type="similarity">
    <text evidence="2 5">Belongs to the DegT/DnrJ/EryC1 family.</text>
</comment>
<dbReference type="HOGENOM" id="CLU_033332_1_1_5"/>